<evidence type="ECO:0000256" key="1">
    <source>
        <dbReference type="ARBA" id="ARBA00004141"/>
    </source>
</evidence>
<evidence type="ECO:0000256" key="8">
    <source>
        <dbReference type="ARBA" id="ARBA00023136"/>
    </source>
</evidence>
<evidence type="ECO:0000313" key="13">
    <source>
        <dbReference type="EMBL" id="POY73288.1"/>
    </source>
</evidence>
<accession>A0A2S5B937</accession>
<dbReference type="GO" id="GO:0016887">
    <property type="term" value="F:ATP hydrolysis activity"/>
    <property type="evidence" value="ECO:0007669"/>
    <property type="project" value="InterPro"/>
</dbReference>
<keyword evidence="8 10" id="KW-0472">Membrane</keyword>
<proteinExistence type="predicted"/>
<evidence type="ECO:0000313" key="14">
    <source>
        <dbReference type="Proteomes" id="UP000237144"/>
    </source>
</evidence>
<dbReference type="Proteomes" id="UP000237144">
    <property type="component" value="Unassembled WGS sequence"/>
</dbReference>
<dbReference type="PANTHER" id="PTHR24223">
    <property type="entry name" value="ATP-BINDING CASSETTE SUB-FAMILY C"/>
    <property type="match status" value="1"/>
</dbReference>
<keyword evidence="4" id="KW-0677">Repeat</keyword>
<protein>
    <submittedName>
        <fullName evidence="13">Uncharacterized protein</fullName>
    </submittedName>
</protein>
<feature type="transmembrane region" description="Helical" evidence="10">
    <location>
        <begin position="1213"/>
        <end position="1241"/>
    </location>
</feature>
<dbReference type="Gene3D" id="1.20.1560.10">
    <property type="entry name" value="ABC transporter type 1, transmembrane domain"/>
    <property type="match status" value="2"/>
</dbReference>
<dbReference type="InterPro" id="IPR036640">
    <property type="entry name" value="ABC1_TM_sf"/>
</dbReference>
<evidence type="ECO:0000256" key="5">
    <source>
        <dbReference type="ARBA" id="ARBA00022741"/>
    </source>
</evidence>
<dbReference type="GO" id="GO:0140359">
    <property type="term" value="F:ABC-type transporter activity"/>
    <property type="evidence" value="ECO:0007669"/>
    <property type="project" value="InterPro"/>
</dbReference>
<dbReference type="CDD" id="cd18604">
    <property type="entry name" value="ABC_6TM_VMR1_D2_like"/>
    <property type="match status" value="1"/>
</dbReference>
<dbReference type="GO" id="GO:0016020">
    <property type="term" value="C:membrane"/>
    <property type="evidence" value="ECO:0007669"/>
    <property type="project" value="UniProtKB-SubCell"/>
</dbReference>
<evidence type="ECO:0000256" key="7">
    <source>
        <dbReference type="ARBA" id="ARBA00022989"/>
    </source>
</evidence>
<evidence type="ECO:0000259" key="11">
    <source>
        <dbReference type="PROSITE" id="PS50893"/>
    </source>
</evidence>
<gene>
    <name evidence="13" type="ORF">BMF94_3622</name>
</gene>
<dbReference type="Pfam" id="PF00664">
    <property type="entry name" value="ABC_membrane"/>
    <property type="match status" value="2"/>
</dbReference>
<evidence type="ECO:0000256" key="10">
    <source>
        <dbReference type="SAM" id="Phobius"/>
    </source>
</evidence>
<name>A0A2S5B937_9BASI</name>
<evidence type="ECO:0000256" key="9">
    <source>
        <dbReference type="SAM" id="MobiDB-lite"/>
    </source>
</evidence>
<dbReference type="CDD" id="cd18596">
    <property type="entry name" value="ABC_6TM_VMR1_D1_like"/>
    <property type="match status" value="1"/>
</dbReference>
<dbReference type="InterPro" id="IPR017871">
    <property type="entry name" value="ABC_transporter-like_CS"/>
</dbReference>
<feature type="compositionally biased region" description="Polar residues" evidence="9">
    <location>
        <begin position="11"/>
        <end position="26"/>
    </location>
</feature>
<feature type="domain" description="ABC transporter" evidence="11">
    <location>
        <begin position="1404"/>
        <end position="1651"/>
    </location>
</feature>
<keyword evidence="7 10" id="KW-1133">Transmembrane helix</keyword>
<reference evidence="13 14" key="1">
    <citation type="journal article" date="2018" name="Front. Microbiol.">
        <title>Prospects for Fungal Bioremediation of Acidic Radioactive Waste Sites: Characterization and Genome Sequence of Rhodotorula taiwanensis MD1149.</title>
        <authorList>
            <person name="Tkavc R."/>
            <person name="Matrosova V.Y."/>
            <person name="Grichenko O.E."/>
            <person name="Gostincar C."/>
            <person name="Volpe R.P."/>
            <person name="Klimenkova P."/>
            <person name="Gaidamakova E.K."/>
            <person name="Zhou C.E."/>
            <person name="Stewart B.J."/>
            <person name="Lyman M.G."/>
            <person name="Malfatti S.A."/>
            <person name="Rubinfeld B."/>
            <person name="Courtot M."/>
            <person name="Singh J."/>
            <person name="Dalgard C.L."/>
            <person name="Hamilton T."/>
            <person name="Frey K.G."/>
            <person name="Gunde-Cimerman N."/>
            <person name="Dugan L."/>
            <person name="Daly M.J."/>
        </authorList>
    </citation>
    <scope>NUCLEOTIDE SEQUENCE [LARGE SCALE GENOMIC DNA]</scope>
    <source>
        <strain evidence="13 14">MD1149</strain>
    </source>
</reference>
<feature type="transmembrane region" description="Helical" evidence="10">
    <location>
        <begin position="1128"/>
        <end position="1149"/>
    </location>
</feature>
<dbReference type="OrthoDB" id="6500128at2759"/>
<feature type="domain" description="ABC transporter" evidence="11">
    <location>
        <begin position="802"/>
        <end position="1028"/>
    </location>
</feature>
<dbReference type="SUPFAM" id="SSF90123">
    <property type="entry name" value="ABC transporter transmembrane region"/>
    <property type="match status" value="2"/>
</dbReference>
<feature type="transmembrane region" description="Helical" evidence="10">
    <location>
        <begin position="629"/>
        <end position="647"/>
    </location>
</feature>
<dbReference type="EMBL" id="PJQD01000038">
    <property type="protein sequence ID" value="POY73288.1"/>
    <property type="molecule type" value="Genomic_DNA"/>
</dbReference>
<dbReference type="FunFam" id="3.40.50.300:FF:000630">
    <property type="entry name" value="ATP-binding cassette (ABC) transporter, putative"/>
    <property type="match status" value="1"/>
</dbReference>
<keyword evidence="2" id="KW-0813">Transport</keyword>
<dbReference type="InterPro" id="IPR003593">
    <property type="entry name" value="AAA+_ATPase"/>
</dbReference>
<feature type="domain" description="ABC transmembrane type-1" evidence="12">
    <location>
        <begin position="1091"/>
        <end position="1366"/>
    </location>
</feature>
<dbReference type="PROSITE" id="PS50893">
    <property type="entry name" value="ABC_TRANSPORTER_2"/>
    <property type="match status" value="2"/>
</dbReference>
<organism evidence="13 14">
    <name type="scientific">Rhodotorula taiwanensis</name>
    <dbReference type="NCBI Taxonomy" id="741276"/>
    <lineage>
        <taxon>Eukaryota</taxon>
        <taxon>Fungi</taxon>
        <taxon>Dikarya</taxon>
        <taxon>Basidiomycota</taxon>
        <taxon>Pucciniomycotina</taxon>
        <taxon>Microbotryomycetes</taxon>
        <taxon>Sporidiobolales</taxon>
        <taxon>Sporidiobolaceae</taxon>
        <taxon>Rhodotorula</taxon>
    </lineage>
</organism>
<keyword evidence="6" id="KW-0067">ATP-binding</keyword>
<comment type="caution">
    <text evidence="13">The sequence shown here is derived from an EMBL/GenBank/DDBJ whole genome shotgun (WGS) entry which is preliminary data.</text>
</comment>
<feature type="transmembrane region" description="Helical" evidence="10">
    <location>
        <begin position="1086"/>
        <end position="1105"/>
    </location>
</feature>
<keyword evidence="5" id="KW-0547">Nucleotide-binding</keyword>
<evidence type="ECO:0000256" key="3">
    <source>
        <dbReference type="ARBA" id="ARBA00022692"/>
    </source>
</evidence>
<dbReference type="InterPro" id="IPR011527">
    <property type="entry name" value="ABC1_TM_dom"/>
</dbReference>
<dbReference type="Gene3D" id="3.40.50.300">
    <property type="entry name" value="P-loop containing nucleotide triphosphate hydrolases"/>
    <property type="match status" value="2"/>
</dbReference>
<dbReference type="PANTHER" id="PTHR24223:SF415">
    <property type="entry name" value="FI20190P1"/>
    <property type="match status" value="1"/>
</dbReference>
<feature type="transmembrane region" description="Helical" evidence="10">
    <location>
        <begin position="333"/>
        <end position="349"/>
    </location>
</feature>
<keyword evidence="14" id="KW-1185">Reference proteome</keyword>
<dbReference type="InterPro" id="IPR027417">
    <property type="entry name" value="P-loop_NTPase"/>
</dbReference>
<dbReference type="GO" id="GO:0005524">
    <property type="term" value="F:ATP binding"/>
    <property type="evidence" value="ECO:0007669"/>
    <property type="project" value="UniProtKB-KW"/>
</dbReference>
<dbReference type="Pfam" id="PF00005">
    <property type="entry name" value="ABC_tran"/>
    <property type="match status" value="2"/>
</dbReference>
<sequence length="1669" mass="182357">MREQSEGSAERNFSTSSRLWHYSRQTLEPPPDPKAALNDVERPSIGTAKWGRTPSLSLSLSRIDPLDSAAPPRGCLETPQSPDALIALAALGLRQSHLQSLAGTRPCIAIHRNRHAFDRKPKVPFRSSLTGPNIADYAMSGGASFAQQCLPWTPAVCALLLMLQQGGRRIRRRLVKGDIRLKDDNIDAQRPLFAVFVTDDDILEASGLPQAGAESDAEMSPHTTAEAVLPPPPLSIVLVPLVEAAGWSIVTLGYVVAYGGPAPAGALLLAASHALAWGYALVRQLGRRTATAPLALLALYVVFMLDTLFAVVQQLRRFSSEAPSARTLTRLPDLLLILLLIGAIFSMPLNPPLDVAIRVEQIAAGAAISTDEIRPRSPEDANTVLGALTYAWMSGIMRIVRSRPLGPMDVWALSLNNRAEVLSRRFKSLKSTTLTRKLLRASARDIAIDATLKLLAVSSEYLRPFFIQKILENLTVAYTSKPAADMTLSPTSTVYRFIGHDDLSPWRPIEKAYLYTFLAFLSALCKTLAQQRHFHYARRIGMRLRSELTIALFEKSLRRRENSTPVTNEKGSDEPLRAASASVGKVTTMISDDVNRVLRMGCDSHLIYGAPLEITLGIIFLYNLMGWSALVGVGVIAIGSPLTFATGKKAQKIMRGRQLARDARQTALQELMSDIRAIKLFGWSAAWIDRVEKKRNVELKWLLQNYLIRYAYTATWALVTVIVPVASFWAYVKVAGQELTVAVAFTALSLFTLIRGPMDQIPGFGIRILQLGVSISRMESFFAEDEVSAHADLPRRRACHRLRLENVTMRYTGAKANQVAIDSATVEFPENALSIVSGPTGSGKSSLLLGLLGELEVVAGTVELPVEVSYAAQQPWLESLTLRDNILFGYPVDEQRYREVLRACALERDLKVLPDGDATFIGERGIALSGGQKARLALARAVYAPTRYVLLDDVFSAVDAYTARSLVDELFSGPLMRGRTIVLITHHVDLVLPVAHYHVEMSRGRILRQTRLEGPSDVKPSQTDDRAEQPKMTAETPETPATDDGLTHPVGGKVEPVTITATKKESWTTGEVKRHMYHKYLSSSGYILWSLTVLCLIARPVFAFFEQFWLKRWGEAAGSGHVDSNHFLLGYAAISAATASTTILNELFLMAASLTASRTLFEQLLERVVHAPLRWFDLVPLGTINNRFSNDIAGIDDEVAYTMNMFISNVSKIIAALVVSSLVLPASLTASLVFVAVYVSIFRSYLLVNRDANRIASTTASPLFSSFAEALRGIVTIRAFTKGDGYRRRLCHIVDETLAYWYLAATLDIWLSIRTQLLSACCLLSTATFATYFRISPGLAGIAITSSQALIQALDVLCNSYGRLVLAMNRIERVVEYLEVPQEPADGIIPPASWPSSDGSAPLLQVDDVVLSYDPLLPPVLHGVSFTAKAGERIGIVGRTGSGKTTLASAILRFVDPTSGSIRVAGLDIAKVSIEHVRQRISLVPQEPSLFAGTLRENLDPFGEHSDSACLAALQRAHLSHGPAAATADAPRETEQAAQADLLEFPVAAGGTNWSAGQRQLIAVARALLRDARVVILDESSASLDHDLDVMMQEVISEEFRTSVVLAIAHRLRTVIEYDRIIVLDAGRIVENDTPTALLARPEGIFRGMWQEQTGVLSCGGTATPAVSA</sequence>
<dbReference type="CDD" id="cd03244">
    <property type="entry name" value="ABCC_MRP_domain2"/>
    <property type="match status" value="1"/>
</dbReference>
<dbReference type="InterPro" id="IPR050173">
    <property type="entry name" value="ABC_transporter_C-like"/>
</dbReference>
<feature type="region of interest" description="Disordered" evidence="9">
    <location>
        <begin position="1"/>
        <end position="39"/>
    </location>
</feature>
<dbReference type="FunFam" id="1.20.1560.10:FF:000013">
    <property type="entry name" value="ABC transporter C family member 2"/>
    <property type="match status" value="1"/>
</dbReference>
<feature type="region of interest" description="Disordered" evidence="9">
    <location>
        <begin position="1010"/>
        <end position="1050"/>
    </location>
</feature>
<evidence type="ECO:0000259" key="12">
    <source>
        <dbReference type="PROSITE" id="PS50929"/>
    </source>
</evidence>
<evidence type="ECO:0000256" key="4">
    <source>
        <dbReference type="ARBA" id="ARBA00022737"/>
    </source>
</evidence>
<feature type="transmembrane region" description="Helical" evidence="10">
    <location>
        <begin position="738"/>
        <end position="754"/>
    </location>
</feature>
<feature type="transmembrane region" description="Helical" evidence="10">
    <location>
        <begin position="294"/>
        <end position="312"/>
    </location>
</feature>
<dbReference type="STRING" id="741276.A0A2S5B937"/>
<evidence type="ECO:0000256" key="2">
    <source>
        <dbReference type="ARBA" id="ARBA00022448"/>
    </source>
</evidence>
<dbReference type="PROSITE" id="PS50929">
    <property type="entry name" value="ABC_TM1F"/>
    <property type="match status" value="2"/>
</dbReference>
<evidence type="ECO:0000256" key="6">
    <source>
        <dbReference type="ARBA" id="ARBA00022840"/>
    </source>
</evidence>
<feature type="domain" description="ABC transmembrane type-1" evidence="12">
    <location>
        <begin position="452"/>
        <end position="770"/>
    </location>
</feature>
<feature type="compositionally biased region" description="Basic and acidic residues" evidence="9">
    <location>
        <begin position="1010"/>
        <end position="1029"/>
    </location>
</feature>
<feature type="transmembrane region" description="Helical" evidence="10">
    <location>
        <begin position="606"/>
        <end position="623"/>
    </location>
</feature>
<dbReference type="InterPro" id="IPR003439">
    <property type="entry name" value="ABC_transporter-like_ATP-bd"/>
</dbReference>
<dbReference type="SUPFAM" id="SSF52540">
    <property type="entry name" value="P-loop containing nucleoside triphosphate hydrolases"/>
    <property type="match status" value="2"/>
</dbReference>
<dbReference type="SMART" id="SM00382">
    <property type="entry name" value="AAA"/>
    <property type="match status" value="2"/>
</dbReference>
<dbReference type="PROSITE" id="PS00211">
    <property type="entry name" value="ABC_TRANSPORTER_1"/>
    <property type="match status" value="1"/>
</dbReference>
<comment type="subcellular location">
    <subcellularLocation>
        <location evidence="1">Membrane</location>
        <topology evidence="1">Multi-pass membrane protein</topology>
    </subcellularLocation>
</comment>
<feature type="transmembrane region" description="Helical" evidence="10">
    <location>
        <begin position="710"/>
        <end position="732"/>
    </location>
</feature>
<keyword evidence="3 10" id="KW-0812">Transmembrane</keyword>